<dbReference type="AlphaFoldDB" id="A0AAD8PDB9"/>
<dbReference type="Proteomes" id="UP001230268">
    <property type="component" value="Unassembled WGS sequence"/>
</dbReference>
<name>A0AAD8PDB9_BABGI</name>
<protein>
    <submittedName>
        <fullName evidence="3">Uncharacterized protein</fullName>
    </submittedName>
</protein>
<proteinExistence type="predicted"/>
<evidence type="ECO:0000313" key="3">
    <source>
        <dbReference type="EMBL" id="KAK1442579.1"/>
    </source>
</evidence>
<gene>
    <name evidence="3" type="ORF">BgAZ_300970</name>
</gene>
<evidence type="ECO:0000256" key="1">
    <source>
        <dbReference type="SAM" id="Coils"/>
    </source>
</evidence>
<keyword evidence="4" id="KW-1185">Reference proteome</keyword>
<comment type="caution">
    <text evidence="3">The sequence shown here is derived from an EMBL/GenBank/DDBJ whole genome shotgun (WGS) entry which is preliminary data.</text>
</comment>
<feature type="coiled-coil region" evidence="1">
    <location>
        <begin position="268"/>
        <end position="309"/>
    </location>
</feature>
<feature type="region of interest" description="Disordered" evidence="2">
    <location>
        <begin position="449"/>
        <end position="486"/>
    </location>
</feature>
<feature type="compositionally biased region" description="Polar residues" evidence="2">
    <location>
        <begin position="389"/>
        <end position="401"/>
    </location>
</feature>
<feature type="region of interest" description="Disordered" evidence="2">
    <location>
        <begin position="366"/>
        <end position="410"/>
    </location>
</feature>
<evidence type="ECO:0000313" key="4">
    <source>
        <dbReference type="Proteomes" id="UP001230268"/>
    </source>
</evidence>
<reference evidence="3" key="1">
    <citation type="submission" date="2023-08" db="EMBL/GenBank/DDBJ databases">
        <title>Draft sequence of the Babesia gibsoni genome.</title>
        <authorList>
            <person name="Yamagishi J.Y."/>
            <person name="Xuan X.X."/>
        </authorList>
    </citation>
    <scope>NUCLEOTIDE SEQUENCE</scope>
    <source>
        <strain evidence="3">Azabu</strain>
    </source>
</reference>
<feature type="region of interest" description="Disordered" evidence="2">
    <location>
        <begin position="419"/>
        <end position="438"/>
    </location>
</feature>
<accession>A0AAD8PDB9</accession>
<feature type="compositionally biased region" description="Basic and acidic residues" evidence="2">
    <location>
        <begin position="419"/>
        <end position="435"/>
    </location>
</feature>
<keyword evidence="1" id="KW-0175">Coiled coil</keyword>
<evidence type="ECO:0000256" key="2">
    <source>
        <dbReference type="SAM" id="MobiDB-lite"/>
    </source>
</evidence>
<feature type="compositionally biased region" description="Basic and acidic residues" evidence="2">
    <location>
        <begin position="450"/>
        <end position="470"/>
    </location>
</feature>
<dbReference type="EMBL" id="JAVEPI010000003">
    <property type="protein sequence ID" value="KAK1442579.1"/>
    <property type="molecule type" value="Genomic_DNA"/>
</dbReference>
<sequence length="486" mass="55440">MNFLKGFVDGILADDLDRGSLQSAVYKSFGEDHLEGEEVDAVENELVHSLDDIYREERKNCITSLLIRYGEGSVHQLNELLKSNNSTVNELAKELKDAYKSLGDFNNELESLSKENVTLRKLGADLRNEIELLKSENVSLKTVVRQAEIDAKSQEERINEMTDMLKENAITFNHMKSKCEGFTEYAAEMEALKLQLSTANSHVESLMKERDSLIDANYTADNRIKEAVHRQDRAISIAKLMAQEITYLTSQNVKKLQAGGDDIDFVKYNEAIKRAADLQIRVDQLSEENNHLKDANDKLHNMLAEISNKSSSMQENCLREAIENMGKRHLKQLKPIQLIFIQPTRVLNLDMDLEQVTAEMSHVLQRVKTSEQQRQAPKPRVEKDLPRTPQMSYADSYSGSRAKNEPLPASVQRFDLRMQRGDNGDAAPKPKKDDWGSDWDLYEEILQEDETMKREESQAEAAEAKVEQEKGNTVWDDDLDELLKDS</sequence>
<feature type="coiled-coil region" evidence="1">
    <location>
        <begin position="88"/>
        <end position="164"/>
    </location>
</feature>
<organism evidence="3 4">
    <name type="scientific">Babesia gibsoni</name>
    <dbReference type="NCBI Taxonomy" id="33632"/>
    <lineage>
        <taxon>Eukaryota</taxon>
        <taxon>Sar</taxon>
        <taxon>Alveolata</taxon>
        <taxon>Apicomplexa</taxon>
        <taxon>Aconoidasida</taxon>
        <taxon>Piroplasmida</taxon>
        <taxon>Babesiidae</taxon>
        <taxon>Babesia</taxon>
    </lineage>
</organism>